<evidence type="ECO:0000256" key="2">
    <source>
        <dbReference type="ARBA" id="ARBA00022638"/>
    </source>
</evidence>
<dbReference type="Gene3D" id="1.10.530.10">
    <property type="match status" value="1"/>
</dbReference>
<evidence type="ECO:0000313" key="8">
    <source>
        <dbReference type="EMBL" id="MFD0984363.1"/>
    </source>
</evidence>
<dbReference type="EMBL" id="JBHTIZ010000021">
    <property type="protein sequence ID" value="MFD0984363.1"/>
    <property type="molecule type" value="Genomic_DNA"/>
</dbReference>
<evidence type="ECO:0000259" key="7">
    <source>
        <dbReference type="PROSITE" id="PS51782"/>
    </source>
</evidence>
<evidence type="ECO:0000256" key="3">
    <source>
        <dbReference type="ARBA" id="ARBA00022801"/>
    </source>
</evidence>
<dbReference type="InterPro" id="IPR051056">
    <property type="entry name" value="Glycosyl_Hydrolase_73"/>
</dbReference>
<dbReference type="Pfam" id="PF01476">
    <property type="entry name" value="LysM"/>
    <property type="match status" value="1"/>
</dbReference>
<feature type="signal peptide" evidence="6">
    <location>
        <begin position="1"/>
        <end position="20"/>
    </location>
</feature>
<dbReference type="PROSITE" id="PS51257">
    <property type="entry name" value="PROKAR_LIPOPROTEIN"/>
    <property type="match status" value="1"/>
</dbReference>
<dbReference type="Pfam" id="PF01832">
    <property type="entry name" value="Glucosaminidase"/>
    <property type="match status" value="1"/>
</dbReference>
<dbReference type="PROSITE" id="PS51782">
    <property type="entry name" value="LYSM"/>
    <property type="match status" value="1"/>
</dbReference>
<dbReference type="Gene3D" id="3.10.350.10">
    <property type="entry name" value="LysM domain"/>
    <property type="match status" value="1"/>
</dbReference>
<keyword evidence="1" id="KW-0929">Antimicrobial</keyword>
<dbReference type="InterPro" id="IPR018392">
    <property type="entry name" value="LysM"/>
</dbReference>
<evidence type="ECO:0000256" key="5">
    <source>
        <dbReference type="SAM" id="MobiDB-lite"/>
    </source>
</evidence>
<sequence>MINKIIIFLFVIMLVGCSTQQPIVRTTKPPYKKPTAVVVNTPKKPVPTKTETTTKSSTTKTSTTNQNTNQNSQSEILEATTRVKVTTAMVLDYISKYKDVAKSNMKQYGIPSSIILGQGILESGAGTGPLSSLANNHFGIKCHKGWTGPSVKYDDDEAQECFRKYELPNESYKDHALFLTSRAWYLPLFDLEKDDYKQWAIGLKKAGYATDPKYPEKLIGIIERYQLNKYDSEVLGTEYIPLNTKDQISLKSNLYQVSQGDTLYSISKKFNITIEDLKKKNNIGENTISLGQNLIIK</sequence>
<dbReference type="InterPro" id="IPR036779">
    <property type="entry name" value="LysM_dom_sf"/>
</dbReference>
<evidence type="ECO:0000256" key="4">
    <source>
        <dbReference type="ARBA" id="ARBA00032108"/>
    </source>
</evidence>
<proteinExistence type="predicted"/>
<dbReference type="SUPFAM" id="SSF54106">
    <property type="entry name" value="LysM domain"/>
    <property type="match status" value="1"/>
</dbReference>
<evidence type="ECO:0000256" key="6">
    <source>
        <dbReference type="SAM" id="SignalP"/>
    </source>
</evidence>
<keyword evidence="6" id="KW-0732">Signal</keyword>
<keyword evidence="2" id="KW-0081">Bacteriolytic enzyme</keyword>
<feature type="chain" id="PRO_5045732747" description="Peptidoglycan hydrolase" evidence="6">
    <location>
        <begin position="21"/>
        <end position="297"/>
    </location>
</feature>
<feature type="region of interest" description="Disordered" evidence="5">
    <location>
        <begin position="40"/>
        <end position="73"/>
    </location>
</feature>
<reference evidence="9" key="1">
    <citation type="journal article" date="2019" name="Int. J. Syst. Evol. Microbiol.">
        <title>The Global Catalogue of Microorganisms (GCM) 10K type strain sequencing project: providing services to taxonomists for standard genome sequencing and annotation.</title>
        <authorList>
            <consortium name="The Broad Institute Genomics Platform"/>
            <consortium name="The Broad Institute Genome Sequencing Center for Infectious Disease"/>
            <person name="Wu L."/>
            <person name="Ma J."/>
        </authorList>
    </citation>
    <scope>NUCLEOTIDE SEQUENCE [LARGE SCALE GENOMIC DNA]</scope>
    <source>
        <strain evidence="9">CECT 7649</strain>
    </source>
</reference>
<dbReference type="SMART" id="SM00257">
    <property type="entry name" value="LysM"/>
    <property type="match status" value="1"/>
</dbReference>
<gene>
    <name evidence="8" type="ORF">ACFQ0S_07720</name>
</gene>
<evidence type="ECO:0000313" key="9">
    <source>
        <dbReference type="Proteomes" id="UP001597051"/>
    </source>
</evidence>
<dbReference type="Proteomes" id="UP001597051">
    <property type="component" value="Unassembled WGS sequence"/>
</dbReference>
<protein>
    <recommendedName>
        <fullName evidence="4">Peptidoglycan hydrolase</fullName>
    </recommendedName>
</protein>
<name>A0ABW3J3R3_9FLAO</name>
<dbReference type="PANTHER" id="PTHR33308">
    <property type="entry name" value="PEPTIDOGLYCAN HYDROLASE FLGJ"/>
    <property type="match status" value="1"/>
</dbReference>
<feature type="domain" description="LysM" evidence="7">
    <location>
        <begin position="253"/>
        <end position="296"/>
    </location>
</feature>
<keyword evidence="9" id="KW-1185">Reference proteome</keyword>
<organism evidence="8 9">
    <name type="scientific">Flavobacterium myungsuense</name>
    <dbReference type="NCBI Taxonomy" id="651823"/>
    <lineage>
        <taxon>Bacteria</taxon>
        <taxon>Pseudomonadati</taxon>
        <taxon>Bacteroidota</taxon>
        <taxon>Flavobacteriia</taxon>
        <taxon>Flavobacteriales</taxon>
        <taxon>Flavobacteriaceae</taxon>
        <taxon>Flavobacterium</taxon>
    </lineage>
</organism>
<evidence type="ECO:0000256" key="1">
    <source>
        <dbReference type="ARBA" id="ARBA00022529"/>
    </source>
</evidence>
<accession>A0ABW3J3R3</accession>
<dbReference type="CDD" id="cd00118">
    <property type="entry name" value="LysM"/>
    <property type="match status" value="1"/>
</dbReference>
<dbReference type="InterPro" id="IPR002901">
    <property type="entry name" value="MGlyc_endo_b_GlcNAc-like_dom"/>
</dbReference>
<keyword evidence="3" id="KW-0378">Hydrolase</keyword>
<comment type="caution">
    <text evidence="8">The sequence shown here is derived from an EMBL/GenBank/DDBJ whole genome shotgun (WGS) entry which is preliminary data.</text>
</comment>
<dbReference type="SMART" id="SM00047">
    <property type="entry name" value="LYZ2"/>
    <property type="match status" value="1"/>
</dbReference>
<dbReference type="RefSeq" id="WP_379753184.1">
    <property type="nucleotide sequence ID" value="NZ_JBHSYB010000006.1"/>
</dbReference>
<dbReference type="PANTHER" id="PTHR33308:SF9">
    <property type="entry name" value="PEPTIDOGLYCAN HYDROLASE FLGJ"/>
    <property type="match status" value="1"/>
</dbReference>